<gene>
    <name evidence="1" type="ORF">ABID24_003144</name>
</gene>
<protein>
    <recommendedName>
        <fullName evidence="3">DUF5011 domain-containing protein</fullName>
    </recommendedName>
</protein>
<sequence>MKKARIILAILCMATVFGGYQYYEKKQTDIDTEGPVLKASEEEIKVSIKATEEELKKGITARDEKDGDVTDSIVIESIEKSAKGENNSFLITYVAFDNSSNIGRLTRKLTYSDYRKAHFSISSPLRFPENQQLSLFDYIEAEDCIDGDVTPFITLEGDESLLGGEPKAGLYDCTINVTNSIGDKTSLPVQVEIYADSYEERSLRPSIALKENLIYLKKGEAFDPNAYLDYVNDGGVCKIDYGPMVSVFENNEWKDVTEQIANGSELGWVNISQIGINSDVDTNTPGTYNVVYTYTAPKTGYDCTAHLMVVIE</sequence>
<dbReference type="RefSeq" id="WP_257465386.1">
    <property type="nucleotide sequence ID" value="NZ_JANJZT010000030.1"/>
</dbReference>
<evidence type="ECO:0000313" key="2">
    <source>
        <dbReference type="Proteomes" id="UP001549106"/>
    </source>
</evidence>
<dbReference type="Gene3D" id="2.60.40.10">
    <property type="entry name" value="Immunoglobulins"/>
    <property type="match status" value="2"/>
</dbReference>
<evidence type="ECO:0008006" key="3">
    <source>
        <dbReference type="Google" id="ProtNLM"/>
    </source>
</evidence>
<evidence type="ECO:0000313" key="1">
    <source>
        <dbReference type="EMBL" id="MET3751882.1"/>
    </source>
</evidence>
<accession>A0ABV2M5Y6</accession>
<proteinExistence type="predicted"/>
<reference evidence="1 2" key="1">
    <citation type="submission" date="2024-06" db="EMBL/GenBank/DDBJ databases">
        <title>Genomic Encyclopedia of Type Strains, Phase IV (KMG-IV): sequencing the most valuable type-strain genomes for metagenomic binning, comparative biology and taxonomic classification.</title>
        <authorList>
            <person name="Goeker M."/>
        </authorList>
    </citation>
    <scope>NUCLEOTIDE SEQUENCE [LARGE SCALE GENOMIC DNA]</scope>
    <source>
        <strain evidence="1 2">DSM 29492</strain>
    </source>
</reference>
<name>A0ABV2M5Y6_9FIRM</name>
<dbReference type="InterPro" id="IPR013783">
    <property type="entry name" value="Ig-like_fold"/>
</dbReference>
<dbReference type="EMBL" id="JBEPMJ010000030">
    <property type="protein sequence ID" value="MET3751882.1"/>
    <property type="molecule type" value="Genomic_DNA"/>
</dbReference>
<comment type="caution">
    <text evidence="1">The sequence shown here is derived from an EMBL/GenBank/DDBJ whole genome shotgun (WGS) entry which is preliminary data.</text>
</comment>
<organism evidence="1 2">
    <name type="scientific">Blautia caecimuris</name>
    <dbReference type="NCBI Taxonomy" id="1796615"/>
    <lineage>
        <taxon>Bacteria</taxon>
        <taxon>Bacillati</taxon>
        <taxon>Bacillota</taxon>
        <taxon>Clostridia</taxon>
        <taxon>Lachnospirales</taxon>
        <taxon>Lachnospiraceae</taxon>
        <taxon>Blautia</taxon>
    </lineage>
</organism>
<keyword evidence="2" id="KW-1185">Reference proteome</keyword>
<dbReference type="Proteomes" id="UP001549106">
    <property type="component" value="Unassembled WGS sequence"/>
</dbReference>